<evidence type="ECO:0000313" key="5">
    <source>
        <dbReference type="EMBL" id="CAD8575679.1"/>
    </source>
</evidence>
<proteinExistence type="inferred from homology"/>
<keyword evidence="3 4" id="KW-0687">Ribonucleoprotein</keyword>
<evidence type="ECO:0000256" key="3">
    <source>
        <dbReference type="ARBA" id="ARBA00023274"/>
    </source>
</evidence>
<dbReference type="GO" id="GO:0003723">
    <property type="term" value="F:RNA binding"/>
    <property type="evidence" value="ECO:0007669"/>
    <property type="project" value="TreeGrafter"/>
</dbReference>
<dbReference type="Pfam" id="PF01294">
    <property type="entry name" value="Ribosomal_L13e"/>
    <property type="match status" value="1"/>
</dbReference>
<dbReference type="Gene3D" id="1.20.5.110">
    <property type="match status" value="1"/>
</dbReference>
<comment type="similarity">
    <text evidence="1 4">Belongs to the eukaryotic ribosomal protein eL13 family.</text>
</comment>
<protein>
    <recommendedName>
        <fullName evidence="4">60S ribosomal protein L13</fullName>
    </recommendedName>
</protein>
<name>A0A7S0PKJ3_9CHLO</name>
<dbReference type="EMBL" id="HBEW01000355">
    <property type="protein sequence ID" value="CAD8575679.1"/>
    <property type="molecule type" value="Transcribed_RNA"/>
</dbReference>
<dbReference type="PROSITE" id="PS01104">
    <property type="entry name" value="RIBOSOMAL_L13E"/>
    <property type="match status" value="1"/>
</dbReference>
<dbReference type="PANTHER" id="PTHR11722:SF0">
    <property type="entry name" value="LARGE RIBOSOMAL SUBUNIT PROTEIN EL13"/>
    <property type="match status" value="1"/>
</dbReference>
<reference evidence="5" key="1">
    <citation type="submission" date="2021-01" db="EMBL/GenBank/DDBJ databases">
        <authorList>
            <person name="Corre E."/>
            <person name="Pelletier E."/>
            <person name="Niang G."/>
            <person name="Scheremetjew M."/>
            <person name="Finn R."/>
            <person name="Kale V."/>
            <person name="Holt S."/>
            <person name="Cochrane G."/>
            <person name="Meng A."/>
            <person name="Brown T."/>
            <person name="Cohen L."/>
        </authorList>
    </citation>
    <scope>NUCLEOTIDE SEQUENCE</scope>
    <source>
        <strain evidence="5">Clade-D-RCC2572</strain>
    </source>
</reference>
<dbReference type="GO" id="GO:0022625">
    <property type="term" value="C:cytosolic large ribosomal subunit"/>
    <property type="evidence" value="ECO:0007669"/>
    <property type="project" value="TreeGrafter"/>
</dbReference>
<dbReference type="GO" id="GO:0003735">
    <property type="term" value="F:structural constituent of ribosome"/>
    <property type="evidence" value="ECO:0007669"/>
    <property type="project" value="InterPro"/>
</dbReference>
<dbReference type="InterPro" id="IPR001380">
    <property type="entry name" value="Ribosomal_eL13"/>
</dbReference>
<evidence type="ECO:0000256" key="2">
    <source>
        <dbReference type="ARBA" id="ARBA00022980"/>
    </source>
</evidence>
<evidence type="ECO:0000256" key="1">
    <source>
        <dbReference type="ARBA" id="ARBA00005640"/>
    </source>
</evidence>
<dbReference type="GO" id="GO:0006412">
    <property type="term" value="P:translation"/>
    <property type="evidence" value="ECO:0007669"/>
    <property type="project" value="InterPro"/>
</dbReference>
<keyword evidence="2 4" id="KW-0689">Ribosomal protein</keyword>
<organism evidence="5">
    <name type="scientific">Ostreococcus mediterraneus</name>
    <dbReference type="NCBI Taxonomy" id="1486918"/>
    <lineage>
        <taxon>Eukaryota</taxon>
        <taxon>Viridiplantae</taxon>
        <taxon>Chlorophyta</taxon>
        <taxon>Mamiellophyceae</taxon>
        <taxon>Mamiellales</taxon>
        <taxon>Bathycoccaceae</taxon>
        <taxon>Ostreococcus</taxon>
    </lineage>
</organism>
<dbReference type="PANTHER" id="PTHR11722">
    <property type="entry name" value="60S RIBOSOMAL PROTEIN L13"/>
    <property type="match status" value="1"/>
</dbReference>
<dbReference type="InterPro" id="IPR018256">
    <property type="entry name" value="Ribosomal_eL13_CS"/>
</dbReference>
<evidence type="ECO:0000256" key="4">
    <source>
        <dbReference type="RuleBase" id="RU000572"/>
    </source>
</evidence>
<dbReference type="AlphaFoldDB" id="A0A7S0PKJ3"/>
<sequence>MKGNNQLPNAHFKKDWQGNAGPCRVRTWLNQAGRKKSRRNARATKAAKTFPRPVAGALRPVVQSQTQRYNFKKRLGRGFTLDELKAAGVSKKMAPTIGICVDHRRRNRCEESLALNSQRLKDYMAKLVLFPRKNSKPKHGDSPAADLAAATQHKGAAVMPIEKVAKTVEMVAVTEEMKAFGAYGKLRTERMNVRQVGPRIKKAIQAEKDAEEKAKLDKL</sequence>
<dbReference type="HAMAP" id="MF_00499">
    <property type="entry name" value="Ribosomal_eL13"/>
    <property type="match status" value="1"/>
</dbReference>
<accession>A0A7S0PKJ3</accession>
<gene>
    <name evidence="5" type="ORF">OMED0929_LOCUS304</name>
</gene>